<accession>A0AAQ3JP08</accession>
<feature type="compositionally biased region" description="Low complexity" evidence="1">
    <location>
        <begin position="70"/>
        <end position="83"/>
    </location>
</feature>
<dbReference type="Proteomes" id="UP001327560">
    <property type="component" value="Chromosome 1"/>
</dbReference>
<feature type="region of interest" description="Disordered" evidence="1">
    <location>
        <begin position="58"/>
        <end position="87"/>
    </location>
</feature>
<keyword evidence="3" id="KW-1185">Reference proteome</keyword>
<dbReference type="PANTHER" id="PTHR31808:SF4">
    <property type="entry name" value="LIGASE, PUTATIVE (DUF760)-RELATED"/>
    <property type="match status" value="1"/>
</dbReference>
<evidence type="ECO:0000313" key="3">
    <source>
        <dbReference type="Proteomes" id="UP001327560"/>
    </source>
</evidence>
<reference evidence="2 3" key="1">
    <citation type="submission" date="2023-10" db="EMBL/GenBank/DDBJ databases">
        <title>Chromosome-scale genome assembly provides insights into flower coloration mechanisms of Canna indica.</title>
        <authorList>
            <person name="Li C."/>
        </authorList>
    </citation>
    <scope>NUCLEOTIDE SEQUENCE [LARGE SCALE GENOMIC DNA]</scope>
    <source>
        <tissue evidence="2">Flower</tissue>
    </source>
</reference>
<evidence type="ECO:0000313" key="2">
    <source>
        <dbReference type="EMBL" id="WOK93181.1"/>
    </source>
</evidence>
<dbReference type="AlphaFoldDB" id="A0AAQ3JP08"/>
<organism evidence="2 3">
    <name type="scientific">Canna indica</name>
    <name type="common">Indian-shot</name>
    <dbReference type="NCBI Taxonomy" id="4628"/>
    <lineage>
        <taxon>Eukaryota</taxon>
        <taxon>Viridiplantae</taxon>
        <taxon>Streptophyta</taxon>
        <taxon>Embryophyta</taxon>
        <taxon>Tracheophyta</taxon>
        <taxon>Spermatophyta</taxon>
        <taxon>Magnoliopsida</taxon>
        <taxon>Liliopsida</taxon>
        <taxon>Zingiberales</taxon>
        <taxon>Cannaceae</taxon>
        <taxon>Canna</taxon>
    </lineage>
</organism>
<gene>
    <name evidence="2" type="ORF">Cni_G01874</name>
</gene>
<dbReference type="InterPro" id="IPR038925">
    <property type="entry name" value="At3g17800-like"/>
</dbReference>
<dbReference type="PANTHER" id="PTHR31808">
    <property type="entry name" value="EXPRESSED PROTEIN"/>
    <property type="match status" value="1"/>
</dbReference>
<dbReference type="EMBL" id="CP136890">
    <property type="protein sequence ID" value="WOK93181.1"/>
    <property type="molecule type" value="Genomic_DNA"/>
</dbReference>
<dbReference type="Pfam" id="PF05542">
    <property type="entry name" value="DUF760"/>
    <property type="match status" value="1"/>
</dbReference>
<feature type="region of interest" description="Disordered" evidence="1">
    <location>
        <begin position="285"/>
        <end position="310"/>
    </location>
</feature>
<proteinExistence type="predicted"/>
<evidence type="ECO:0000256" key="1">
    <source>
        <dbReference type="SAM" id="MobiDB-lite"/>
    </source>
</evidence>
<evidence type="ECO:0008006" key="4">
    <source>
        <dbReference type="Google" id="ProtNLM"/>
    </source>
</evidence>
<dbReference type="InterPro" id="IPR008479">
    <property type="entry name" value="DUF760"/>
</dbReference>
<name>A0AAQ3JP08_9LILI</name>
<sequence>MEAATGLRSPQYLCKAPGFGPRSCVLAAHRSTFLSFERKLNLSTRLLKGYCPISLPKQGQRRLSTRRRSGVSASLSSPSESSSPIAPLQMESPVGQFLSQILVSHPHLLPAAVDQQLEQLQTDREANESKEETAPSSTDIVLYRRIAEVKANERKRALEEILYALVVQKFVEADVSLLPTISQSADPSGRVDLWPSQDEKLEKLHSPEAYEMIKNHLALILGQRLSDSNSVAPISKLRVGQVYAASVMYGYFLKRVDQRFQLEKSMKTLPWGSDEEESAIEQAMLDESRPPAPSEISHPEVSSWSSSSGFSPGGFENGIKPCRLRSYVMSFDSDTLQRYATIRSKEAFGIIEKHTEALFGKPEIVITPEGTIDSSKDELIKISFAGLRRLILEAVTFGSFLWDVESYVDSRYHFVTN</sequence>
<feature type="compositionally biased region" description="Low complexity" evidence="1">
    <location>
        <begin position="294"/>
        <end position="310"/>
    </location>
</feature>
<feature type="compositionally biased region" description="Basic residues" evidence="1">
    <location>
        <begin position="59"/>
        <end position="69"/>
    </location>
</feature>
<protein>
    <recommendedName>
        <fullName evidence="4">UV-B-induced protein At3g17800, chloroplastic-like</fullName>
    </recommendedName>
</protein>